<feature type="compositionally biased region" description="Acidic residues" evidence="1">
    <location>
        <begin position="101"/>
        <end position="156"/>
    </location>
</feature>
<dbReference type="PROSITE" id="PS51318">
    <property type="entry name" value="TAT"/>
    <property type="match status" value="1"/>
</dbReference>
<dbReference type="Proteomes" id="UP000663586">
    <property type="component" value="Chromosome"/>
</dbReference>
<evidence type="ECO:0000313" key="3">
    <source>
        <dbReference type="EMBL" id="QSG03667.1"/>
    </source>
</evidence>
<keyword evidence="4" id="KW-1185">Reference proteome</keyword>
<name>A0A897MT51_9EURY</name>
<gene>
    <name evidence="3" type="ORF">AArcS_2471</name>
</gene>
<reference evidence="3" key="1">
    <citation type="submission" date="2020-11" db="EMBL/GenBank/DDBJ databases">
        <title>Carbohydrate-dependent, anaerobic sulfur respiration: A novel catabolism in halophilic archaea.</title>
        <authorList>
            <person name="Sorokin D.Y."/>
            <person name="Messina E."/>
            <person name="Smedile F."/>
            <person name="La Cono V."/>
            <person name="Hallsworth J.E."/>
            <person name="Yakimov M.M."/>
        </authorList>
    </citation>
    <scope>NUCLEOTIDE SEQUENCE</scope>
    <source>
        <strain evidence="3">AArc-S</strain>
    </source>
</reference>
<organism evidence="3 4">
    <name type="scientific">Natranaeroarchaeum sulfidigenes</name>
    <dbReference type="NCBI Taxonomy" id="2784880"/>
    <lineage>
        <taxon>Archaea</taxon>
        <taxon>Methanobacteriati</taxon>
        <taxon>Methanobacteriota</taxon>
        <taxon>Stenosarchaea group</taxon>
        <taxon>Halobacteria</taxon>
        <taxon>Halobacteriales</taxon>
        <taxon>Natronoarchaeaceae</taxon>
        <taxon>Natranaeroarchaeum</taxon>
    </lineage>
</organism>
<dbReference type="RefSeq" id="WP_238477713.1">
    <property type="nucleotide sequence ID" value="NZ_CP064786.1"/>
</dbReference>
<dbReference type="GeneID" id="70685851"/>
<evidence type="ECO:0000313" key="4">
    <source>
        <dbReference type="Proteomes" id="UP000663586"/>
    </source>
</evidence>
<proteinExistence type="predicted"/>
<feature type="region of interest" description="Disordered" evidence="1">
    <location>
        <begin position="96"/>
        <end position="160"/>
    </location>
</feature>
<feature type="domain" description="DUF4397" evidence="2">
    <location>
        <begin position="47"/>
        <end position="97"/>
    </location>
</feature>
<dbReference type="InterPro" id="IPR006311">
    <property type="entry name" value="TAT_signal"/>
</dbReference>
<feature type="compositionally biased region" description="Acidic residues" evidence="1">
    <location>
        <begin position="293"/>
        <end position="336"/>
    </location>
</feature>
<dbReference type="EMBL" id="CP064786">
    <property type="protein sequence ID" value="QSG03667.1"/>
    <property type="molecule type" value="Genomic_DNA"/>
</dbReference>
<dbReference type="Pfam" id="PF14344">
    <property type="entry name" value="DUF4397"/>
    <property type="match status" value="2"/>
</dbReference>
<dbReference type="AlphaFoldDB" id="A0A897MT51"/>
<feature type="compositionally biased region" description="Acidic residues" evidence="1">
    <location>
        <begin position="361"/>
        <end position="433"/>
    </location>
</feature>
<feature type="region of interest" description="Disordered" evidence="1">
    <location>
        <begin position="293"/>
        <end position="433"/>
    </location>
</feature>
<accession>A0A897MT51</accession>
<dbReference type="InterPro" id="IPR025510">
    <property type="entry name" value="DUF4397"/>
</dbReference>
<evidence type="ECO:0000256" key="1">
    <source>
        <dbReference type="SAM" id="MobiDB-lite"/>
    </source>
</evidence>
<feature type="compositionally biased region" description="Low complexity" evidence="1">
    <location>
        <begin position="337"/>
        <end position="347"/>
    </location>
</feature>
<protein>
    <submittedName>
        <fullName evidence="3">DUF4397 family</fullName>
    </submittedName>
</protein>
<dbReference type="KEGG" id="hara:AArcS_2471"/>
<evidence type="ECO:0000259" key="2">
    <source>
        <dbReference type="Pfam" id="PF14344"/>
    </source>
</evidence>
<sequence>MSTPITRRTVLAGTGAAALLSATGVSLADEHEDDEDNDLNEDDPAFAAVNTVHASPDAPEVDVYVNGARVLEGVAFRDISDYLVLLEGEYQVQVVPVEDNGVGEDDEDDNGFGDDDDEDDNGFGDDDDEDDNGFGDDDDEDDNGFGEDDEDDDVGISDDANGVDVDEEAVIDEQIDVPAGVATAAVVGEVDEGAEQELELLVLDVDLDDLEDGESRVRAVHASPDAPEVDIVADDDPLVEGLSFGDFGAVDVEEGDYTLEVREAGEDESVADFDVTLEAGVIYSAFAVGFLEEENGETEDNGVGMDDEDNDDDNGVGDDDNGVGTDDDNGVGDNDENNGVGNDVDTGFDLLLTVDALTPESEVEEMPEDEEDDNGIGDDDEDDDNGIGDDEDDDNGIGDDDEDDDNGIGDDDDDNGIGDDDDDEDDDGIFDSI</sequence>
<feature type="domain" description="DUF4397" evidence="2">
    <location>
        <begin position="215"/>
        <end position="291"/>
    </location>
</feature>